<dbReference type="Proteomes" id="UP000241426">
    <property type="component" value="Unassembled WGS sequence"/>
</dbReference>
<reference evidence="1 2" key="1">
    <citation type="submission" date="2018-01" db="EMBL/GenBank/DDBJ databases">
        <title>Whole genome sequencing of Histamine producing bacteria.</title>
        <authorList>
            <person name="Butler K."/>
        </authorList>
    </citation>
    <scope>NUCLEOTIDE SEQUENCE [LARGE SCALE GENOMIC DNA]</scope>
    <source>
        <strain evidence="1 2">FS-7.2</strain>
    </source>
</reference>
<dbReference type="InterPro" id="IPR005590">
    <property type="entry name" value="DUF333"/>
</dbReference>
<dbReference type="eggNOG" id="COG3042">
    <property type="taxonomic scope" value="Bacteria"/>
</dbReference>
<evidence type="ECO:0000313" key="2">
    <source>
        <dbReference type="Proteomes" id="UP000241426"/>
    </source>
</evidence>
<dbReference type="EMBL" id="PYNF01000005">
    <property type="protein sequence ID" value="PSU99697.1"/>
    <property type="molecule type" value="Genomic_DNA"/>
</dbReference>
<dbReference type="PROSITE" id="PS51257">
    <property type="entry name" value="PROKAR_LIPOPROTEIN"/>
    <property type="match status" value="1"/>
</dbReference>
<dbReference type="GeneID" id="29944361"/>
<accession>A0A0B7JBK5</accession>
<dbReference type="RefSeq" id="WP_036794812.1">
    <property type="nucleotide sequence ID" value="NZ_JAUZMX010000001.1"/>
</dbReference>
<organism evidence="1 2">
    <name type="scientific">Photobacterium kishitanii</name>
    <dbReference type="NCBI Taxonomy" id="318456"/>
    <lineage>
        <taxon>Bacteria</taxon>
        <taxon>Pseudomonadati</taxon>
        <taxon>Pseudomonadota</taxon>
        <taxon>Gammaproteobacteria</taxon>
        <taxon>Vibrionales</taxon>
        <taxon>Vibrionaceae</taxon>
        <taxon>Photobacterium</taxon>
    </lineage>
</organism>
<dbReference type="Pfam" id="PF03891">
    <property type="entry name" value="DUF333"/>
    <property type="match status" value="1"/>
</dbReference>
<proteinExistence type="predicted"/>
<dbReference type="PANTHER" id="PTHR38008:SF2">
    <property type="entry name" value="HEMOLYSIN"/>
    <property type="match status" value="1"/>
</dbReference>
<sequence>MKKQLVVTTLVVSSLILIGCSQDEKPTPESVGKANPASVYCADQGGKVVMKQEEKGTVGYCHLSNGKVVEEWILYRENNK</sequence>
<evidence type="ECO:0000313" key="1">
    <source>
        <dbReference type="EMBL" id="PSU99697.1"/>
    </source>
</evidence>
<dbReference type="AlphaFoldDB" id="A0A0B7JBK5"/>
<protein>
    <submittedName>
        <fullName evidence="1">DUF333 domain-containing protein</fullName>
    </submittedName>
</protein>
<dbReference type="PANTHER" id="PTHR38008">
    <property type="entry name" value="HEMOLYSIN-RELATED"/>
    <property type="match status" value="1"/>
</dbReference>
<gene>
    <name evidence="1" type="ORF">C9J27_08665</name>
</gene>
<accession>A0A2T3KJN5</accession>
<name>A0A0B7JBK5_9GAMM</name>
<comment type="caution">
    <text evidence="1">The sequence shown here is derived from an EMBL/GenBank/DDBJ whole genome shotgun (WGS) entry which is preliminary data.</text>
</comment>